<keyword evidence="2" id="KW-0503">Monooxygenase</keyword>
<dbReference type="STRING" id="927083.DB32_001393"/>
<evidence type="ECO:0000313" key="4">
    <source>
        <dbReference type="EMBL" id="AKF04244.1"/>
    </source>
</evidence>
<dbReference type="SUPFAM" id="SSF51905">
    <property type="entry name" value="FAD/NAD(P)-binding domain"/>
    <property type="match status" value="1"/>
</dbReference>
<keyword evidence="1" id="KW-0560">Oxidoreductase</keyword>
<dbReference type="Proteomes" id="UP000034883">
    <property type="component" value="Chromosome"/>
</dbReference>
<proteinExistence type="predicted"/>
<dbReference type="Pfam" id="PF01494">
    <property type="entry name" value="FAD_binding_3"/>
    <property type="match status" value="1"/>
</dbReference>
<feature type="domain" description="FAD-binding" evidence="3">
    <location>
        <begin position="4"/>
        <end position="344"/>
    </location>
</feature>
<dbReference type="KEGG" id="samy:DB32_001393"/>
<evidence type="ECO:0000256" key="1">
    <source>
        <dbReference type="ARBA" id="ARBA00023002"/>
    </source>
</evidence>
<dbReference type="RefSeq" id="WP_053231601.1">
    <property type="nucleotide sequence ID" value="NZ_CP011125.1"/>
</dbReference>
<evidence type="ECO:0000313" key="5">
    <source>
        <dbReference type="Proteomes" id="UP000034883"/>
    </source>
</evidence>
<gene>
    <name evidence="4" type="ORF">DB32_001393</name>
</gene>
<reference evidence="4 5" key="1">
    <citation type="submission" date="2015-03" db="EMBL/GenBank/DDBJ databases">
        <title>Genome assembly of Sandaracinus amylolyticus DSM 53668.</title>
        <authorList>
            <person name="Sharma G."/>
            <person name="Subramanian S."/>
        </authorList>
    </citation>
    <scope>NUCLEOTIDE SEQUENCE [LARGE SCALE GENOMIC DNA]</scope>
    <source>
        <strain evidence="4 5">DSM 53668</strain>
    </source>
</reference>
<sequence>MKRAIVIGAGIAGPCVALALARAGISATIYETYDASASLAAGAWLTVAVNGLDAMRTIGVHERVKAAGFPSRTIELCSGTGRVLGAVPIGGSLADGTVTHTLKRADLYRVVSEEARRRGIEIVHGKRFTGATITRGGRVVASFDDGDGVEGDVLIGADGVRSRVREVIDPGAPRPRYTGLLNVGGVTRCASVDLAPGTYRMIFGHRCFFGITVSTSGEIWWFANPARREEPTRDELASDDWRAQLIELASADRSPLAEVIAATDGALVATCQYDVPRVPTWSRGPIVVIGDAAHAASPSSGQGASMAAEDAVELARCLRDVDDVGAALAAYESMRRARVERVVAHGARMGSTKTLGPVGRWARDLVMPWVLRMQSEEANERSLAWLFQHRIDWDARVTSAAVA</sequence>
<dbReference type="EMBL" id="CP011125">
    <property type="protein sequence ID" value="AKF04244.1"/>
    <property type="molecule type" value="Genomic_DNA"/>
</dbReference>
<dbReference type="InterPro" id="IPR002938">
    <property type="entry name" value="FAD-bd"/>
</dbReference>
<organism evidence="4 5">
    <name type="scientific">Sandaracinus amylolyticus</name>
    <dbReference type="NCBI Taxonomy" id="927083"/>
    <lineage>
        <taxon>Bacteria</taxon>
        <taxon>Pseudomonadati</taxon>
        <taxon>Myxococcota</taxon>
        <taxon>Polyangia</taxon>
        <taxon>Polyangiales</taxon>
        <taxon>Sandaracinaceae</taxon>
        <taxon>Sandaracinus</taxon>
    </lineage>
</organism>
<dbReference type="PRINTS" id="PR00420">
    <property type="entry name" value="RNGMNOXGNASE"/>
</dbReference>
<evidence type="ECO:0000259" key="3">
    <source>
        <dbReference type="Pfam" id="PF01494"/>
    </source>
</evidence>
<dbReference type="PANTHER" id="PTHR13789:SF309">
    <property type="entry name" value="PUTATIVE (AFU_ORTHOLOGUE AFUA_6G14510)-RELATED"/>
    <property type="match status" value="1"/>
</dbReference>
<evidence type="ECO:0000256" key="2">
    <source>
        <dbReference type="ARBA" id="ARBA00023033"/>
    </source>
</evidence>
<dbReference type="Gene3D" id="3.50.50.60">
    <property type="entry name" value="FAD/NAD(P)-binding domain"/>
    <property type="match status" value="1"/>
</dbReference>
<protein>
    <submittedName>
        <fullName evidence="4">Salicylate hydroxylase</fullName>
    </submittedName>
</protein>
<dbReference type="OrthoDB" id="5499180at2"/>
<dbReference type="InterPro" id="IPR036188">
    <property type="entry name" value="FAD/NAD-bd_sf"/>
</dbReference>
<dbReference type="GO" id="GO:0004497">
    <property type="term" value="F:monooxygenase activity"/>
    <property type="evidence" value="ECO:0007669"/>
    <property type="project" value="UniProtKB-KW"/>
</dbReference>
<dbReference type="AlphaFoldDB" id="A0A0F6SDY3"/>
<dbReference type="InterPro" id="IPR050493">
    <property type="entry name" value="FAD-dep_Monooxygenase_BioMet"/>
</dbReference>
<name>A0A0F6SDY3_9BACT</name>
<accession>A0A0F6SDY3</accession>
<dbReference type="PANTHER" id="PTHR13789">
    <property type="entry name" value="MONOOXYGENASE"/>
    <property type="match status" value="1"/>
</dbReference>
<keyword evidence="5" id="KW-1185">Reference proteome</keyword>
<dbReference type="GO" id="GO:0071949">
    <property type="term" value="F:FAD binding"/>
    <property type="evidence" value="ECO:0007669"/>
    <property type="project" value="InterPro"/>
</dbReference>